<name>A0A072V4I4_MEDTR</name>
<dbReference type="EMBL" id="CM001218">
    <property type="protein sequence ID" value="KEH36576.1"/>
    <property type="molecule type" value="Genomic_DNA"/>
</dbReference>
<dbReference type="Proteomes" id="UP000002051">
    <property type="component" value="Chromosome 2"/>
</dbReference>
<proteinExistence type="predicted"/>
<keyword evidence="3" id="KW-1185">Reference proteome</keyword>
<protein>
    <submittedName>
        <fullName evidence="1 2">Uncharacterized protein</fullName>
    </submittedName>
</protein>
<accession>A0A072V4I4</accession>
<reference evidence="1 3" key="1">
    <citation type="journal article" date="2011" name="Nature">
        <title>The Medicago genome provides insight into the evolution of rhizobial symbioses.</title>
        <authorList>
            <person name="Young N.D."/>
            <person name="Debelle F."/>
            <person name="Oldroyd G.E."/>
            <person name="Geurts R."/>
            <person name="Cannon S.B."/>
            <person name="Udvardi M.K."/>
            <person name="Benedito V.A."/>
            <person name="Mayer K.F."/>
            <person name="Gouzy J."/>
            <person name="Schoof H."/>
            <person name="Van de Peer Y."/>
            <person name="Proost S."/>
            <person name="Cook D.R."/>
            <person name="Meyers B.C."/>
            <person name="Spannagl M."/>
            <person name="Cheung F."/>
            <person name="De Mita S."/>
            <person name="Krishnakumar V."/>
            <person name="Gundlach H."/>
            <person name="Zhou S."/>
            <person name="Mudge J."/>
            <person name="Bharti A.K."/>
            <person name="Murray J.D."/>
            <person name="Naoumkina M.A."/>
            <person name="Rosen B."/>
            <person name="Silverstein K.A."/>
            <person name="Tang H."/>
            <person name="Rombauts S."/>
            <person name="Zhao P.X."/>
            <person name="Zhou P."/>
            <person name="Barbe V."/>
            <person name="Bardou P."/>
            <person name="Bechner M."/>
            <person name="Bellec A."/>
            <person name="Berger A."/>
            <person name="Berges H."/>
            <person name="Bidwell S."/>
            <person name="Bisseling T."/>
            <person name="Choisne N."/>
            <person name="Couloux A."/>
            <person name="Denny R."/>
            <person name="Deshpande S."/>
            <person name="Dai X."/>
            <person name="Doyle J.J."/>
            <person name="Dudez A.M."/>
            <person name="Farmer A.D."/>
            <person name="Fouteau S."/>
            <person name="Franken C."/>
            <person name="Gibelin C."/>
            <person name="Gish J."/>
            <person name="Goldstein S."/>
            <person name="Gonzalez A.J."/>
            <person name="Green P.J."/>
            <person name="Hallab A."/>
            <person name="Hartog M."/>
            <person name="Hua A."/>
            <person name="Humphray S.J."/>
            <person name="Jeong D.H."/>
            <person name="Jing Y."/>
            <person name="Jocker A."/>
            <person name="Kenton S.M."/>
            <person name="Kim D.J."/>
            <person name="Klee K."/>
            <person name="Lai H."/>
            <person name="Lang C."/>
            <person name="Lin S."/>
            <person name="Macmil S.L."/>
            <person name="Magdelenat G."/>
            <person name="Matthews L."/>
            <person name="McCorrison J."/>
            <person name="Monaghan E.L."/>
            <person name="Mun J.H."/>
            <person name="Najar F.Z."/>
            <person name="Nicholson C."/>
            <person name="Noirot C."/>
            <person name="O'Bleness M."/>
            <person name="Paule C.R."/>
            <person name="Poulain J."/>
            <person name="Prion F."/>
            <person name="Qin B."/>
            <person name="Qu C."/>
            <person name="Retzel E.F."/>
            <person name="Riddle C."/>
            <person name="Sallet E."/>
            <person name="Samain S."/>
            <person name="Samson N."/>
            <person name="Sanders I."/>
            <person name="Saurat O."/>
            <person name="Scarpelli C."/>
            <person name="Schiex T."/>
            <person name="Segurens B."/>
            <person name="Severin A.J."/>
            <person name="Sherrier D.J."/>
            <person name="Shi R."/>
            <person name="Sims S."/>
            <person name="Singer S.R."/>
            <person name="Sinharoy S."/>
            <person name="Sterck L."/>
            <person name="Viollet A."/>
            <person name="Wang B.B."/>
            <person name="Wang K."/>
            <person name="Wang M."/>
            <person name="Wang X."/>
            <person name="Warfsmann J."/>
            <person name="Weissenbach J."/>
            <person name="White D.D."/>
            <person name="White J.D."/>
            <person name="Wiley G.B."/>
            <person name="Wincker P."/>
            <person name="Xing Y."/>
            <person name="Yang L."/>
            <person name="Yao Z."/>
            <person name="Ying F."/>
            <person name="Zhai J."/>
            <person name="Zhou L."/>
            <person name="Zuber A."/>
            <person name="Denarie J."/>
            <person name="Dixon R.A."/>
            <person name="May G.D."/>
            <person name="Schwartz D.C."/>
            <person name="Rogers J."/>
            <person name="Quetier F."/>
            <person name="Town C.D."/>
            <person name="Roe B.A."/>
        </authorList>
    </citation>
    <scope>NUCLEOTIDE SEQUENCE [LARGE SCALE GENOMIC DNA]</scope>
    <source>
        <strain evidence="1">A17</strain>
        <strain evidence="2 3">cv. Jemalong A17</strain>
    </source>
</reference>
<gene>
    <name evidence="1" type="ordered locus">MTR_2g015875</name>
</gene>
<reference evidence="2" key="3">
    <citation type="submission" date="2015-04" db="UniProtKB">
        <authorList>
            <consortium name="EnsemblPlants"/>
        </authorList>
    </citation>
    <scope>IDENTIFICATION</scope>
    <source>
        <strain evidence="2">cv. Jemalong A17</strain>
    </source>
</reference>
<sequence length="55" mass="6073">MGAQSHIFNDPTCDEKSVFSNSTSNACNILDLQWGVTHYSFVDIVLLTSSEKSFS</sequence>
<dbReference type="EnsemblPlants" id="KEH36576">
    <property type="protein sequence ID" value="KEH36576"/>
    <property type="gene ID" value="MTR_2g015875"/>
</dbReference>
<evidence type="ECO:0000313" key="1">
    <source>
        <dbReference type="EMBL" id="KEH36576.1"/>
    </source>
</evidence>
<dbReference type="HOGENOM" id="CLU_3035340_0_0_1"/>
<dbReference type="AlphaFoldDB" id="A0A072V4I4"/>
<organism evidence="1 3">
    <name type="scientific">Medicago truncatula</name>
    <name type="common">Barrel medic</name>
    <name type="synonym">Medicago tribuloides</name>
    <dbReference type="NCBI Taxonomy" id="3880"/>
    <lineage>
        <taxon>Eukaryota</taxon>
        <taxon>Viridiplantae</taxon>
        <taxon>Streptophyta</taxon>
        <taxon>Embryophyta</taxon>
        <taxon>Tracheophyta</taxon>
        <taxon>Spermatophyta</taxon>
        <taxon>Magnoliopsida</taxon>
        <taxon>eudicotyledons</taxon>
        <taxon>Gunneridae</taxon>
        <taxon>Pentapetalae</taxon>
        <taxon>rosids</taxon>
        <taxon>fabids</taxon>
        <taxon>Fabales</taxon>
        <taxon>Fabaceae</taxon>
        <taxon>Papilionoideae</taxon>
        <taxon>50 kb inversion clade</taxon>
        <taxon>NPAAA clade</taxon>
        <taxon>Hologalegina</taxon>
        <taxon>IRL clade</taxon>
        <taxon>Trifolieae</taxon>
        <taxon>Medicago</taxon>
    </lineage>
</organism>
<evidence type="ECO:0000313" key="3">
    <source>
        <dbReference type="Proteomes" id="UP000002051"/>
    </source>
</evidence>
<reference evidence="1 3" key="2">
    <citation type="journal article" date="2014" name="BMC Genomics">
        <title>An improved genome release (version Mt4.0) for the model legume Medicago truncatula.</title>
        <authorList>
            <person name="Tang H."/>
            <person name="Krishnakumar V."/>
            <person name="Bidwell S."/>
            <person name="Rosen B."/>
            <person name="Chan A."/>
            <person name="Zhou S."/>
            <person name="Gentzbittel L."/>
            <person name="Childs K.L."/>
            <person name="Yandell M."/>
            <person name="Gundlach H."/>
            <person name="Mayer K.F."/>
            <person name="Schwartz D.C."/>
            <person name="Town C.D."/>
        </authorList>
    </citation>
    <scope>GENOME REANNOTATION</scope>
    <source>
        <strain evidence="1">A17</strain>
        <strain evidence="2 3">cv. Jemalong A17</strain>
    </source>
</reference>
<evidence type="ECO:0000313" key="2">
    <source>
        <dbReference type="EnsemblPlants" id="KEH36576"/>
    </source>
</evidence>